<sequence length="780" mass="88939">MNNKKYINLLGYLKHHHFVAIVSFATLLFSACSSKKVVIERNINWPEFMAQHDLIWEETPLQWNEGAFTGNGQVGMMIYATMKDNRLDFHMGRQDVTDHQKAPNKKTSMGTKGANLMDFSRHDIGRMYLRPAGKILSIKVRQHLWNAEVRGTIITDLGALTFKAFTPYNRMLNVVEVNSTEKRNGEYVDYTWEWKAGNPISPRVLTNPDRYKDIKLNPKPVVSKKEDMNVCVQRLNAGGDYATVWKEVKSSESKSTMYLSTANEIPGSNVSEKVAMKTVKDAFELPITDIENQHQSWWHKYYQKSFLSIPDGRMESFYWIQIYKMGVSSRADGPALDLNGPFLKVTSWPGLWWNLNVQLTYWPFNTSNHLEIAKNFITLIDNHGDGMLKSHFSGRTLGDYAWALHNYWLIYSYKGDWESIQKKWVPKAMEVAKIYESMQVRNENGQIELTSMASPEYKGFKSFKNTNYNLALLRWLLNTLIESNERANTNAELVAKWKQTLEDLIPYPVDENGLMIGSDQPVDMSHRHYSHLLALYPLFQLDPDSQEDGDLVDKSVVHWHKIEEGNGLVGYSYTGGASLYAALRRGNDANDMLQHFLTKQIGTGQAKLLPNTFYVENNGKNPVIETPLSAASSVMELVLQSWGDKIRVFPAVPDAWNEASFDKLRAQGGFLVSASRNNSKTDWVSIKSEAGEPCILNVPDWNTATQVSGGEQVKITKIADGEFEINLKKGQEIILAQSEDIIQPKLNPLQHHATEINLYGVKKGMNYNEEMIYSVPEYEY</sequence>
<dbReference type="PANTHER" id="PTHR31084:SF0">
    <property type="entry name" value="ALPHA-L-FUCOSIDASE 2"/>
    <property type="match status" value="1"/>
</dbReference>
<dbReference type="InterPro" id="IPR054363">
    <property type="entry name" value="GH95_cat"/>
</dbReference>
<dbReference type="Pfam" id="PF21307">
    <property type="entry name" value="Glyco_hydro_95_C"/>
    <property type="match status" value="1"/>
</dbReference>
<dbReference type="Proteomes" id="UP000670776">
    <property type="component" value="Unassembled WGS sequence"/>
</dbReference>
<dbReference type="EMBL" id="JAGJCB010000006">
    <property type="protein sequence ID" value="MBP0903870.1"/>
    <property type="molecule type" value="Genomic_DNA"/>
</dbReference>
<comment type="caution">
    <text evidence="3">The sequence shown here is derived from an EMBL/GenBank/DDBJ whole genome shotgun (WGS) entry which is preliminary data.</text>
</comment>
<organism evidence="3 4">
    <name type="scientific">Mariniflexile gromovii</name>
    <dbReference type="NCBI Taxonomy" id="362523"/>
    <lineage>
        <taxon>Bacteria</taxon>
        <taxon>Pseudomonadati</taxon>
        <taxon>Bacteroidota</taxon>
        <taxon>Flavobacteriia</taxon>
        <taxon>Flavobacteriales</taxon>
        <taxon>Flavobacteriaceae</taxon>
        <taxon>Mariniflexile</taxon>
    </lineage>
</organism>
<dbReference type="SUPFAM" id="SSF48208">
    <property type="entry name" value="Six-hairpin glycosidases"/>
    <property type="match status" value="1"/>
</dbReference>
<dbReference type="InterPro" id="IPR049053">
    <property type="entry name" value="AFCA-like_C"/>
</dbReference>
<name>A0ABS4BTG0_9FLAO</name>
<keyword evidence="4" id="KW-1185">Reference proteome</keyword>
<dbReference type="PANTHER" id="PTHR31084">
    <property type="entry name" value="ALPHA-L-FUCOSIDASE 2"/>
    <property type="match status" value="1"/>
</dbReference>
<dbReference type="InterPro" id="IPR008928">
    <property type="entry name" value="6-hairpin_glycosidase_sf"/>
</dbReference>
<dbReference type="InterPro" id="IPR012341">
    <property type="entry name" value="6hp_glycosidase-like_sf"/>
</dbReference>
<feature type="domain" description="Alpha fucosidase A-like C-terminal" evidence="1">
    <location>
        <begin position="640"/>
        <end position="733"/>
    </location>
</feature>
<evidence type="ECO:0000259" key="2">
    <source>
        <dbReference type="Pfam" id="PF22124"/>
    </source>
</evidence>
<proteinExistence type="predicted"/>
<dbReference type="RefSeq" id="WP_209654560.1">
    <property type="nucleotide sequence ID" value="NZ_JAGJCB010000006.1"/>
</dbReference>
<dbReference type="Pfam" id="PF22124">
    <property type="entry name" value="Glyco_hydro_95_cat"/>
    <property type="match status" value="1"/>
</dbReference>
<evidence type="ECO:0008006" key="5">
    <source>
        <dbReference type="Google" id="ProtNLM"/>
    </source>
</evidence>
<dbReference type="Gene3D" id="1.50.10.10">
    <property type="match status" value="2"/>
</dbReference>
<feature type="domain" description="Glycosyl hydrolase family 95 catalytic" evidence="2">
    <location>
        <begin position="400"/>
        <end position="613"/>
    </location>
</feature>
<gene>
    <name evidence="3" type="ORF">J8H85_08510</name>
</gene>
<evidence type="ECO:0000313" key="3">
    <source>
        <dbReference type="EMBL" id="MBP0903870.1"/>
    </source>
</evidence>
<evidence type="ECO:0000259" key="1">
    <source>
        <dbReference type="Pfam" id="PF21307"/>
    </source>
</evidence>
<dbReference type="PROSITE" id="PS51257">
    <property type="entry name" value="PROKAR_LIPOPROTEIN"/>
    <property type="match status" value="1"/>
</dbReference>
<reference evidence="3 4" key="1">
    <citation type="submission" date="2021-04" db="EMBL/GenBank/DDBJ databases">
        <title>Mariniflexile gromovii gen. nov., sp. nov., a gliding bacterium isolated from the sea urchin Strongylocentrotus intermedius.</title>
        <authorList>
            <person name="Ko S."/>
            <person name="Le V."/>
            <person name="Ahn C.-Y."/>
            <person name="Oh H.-M."/>
        </authorList>
    </citation>
    <scope>NUCLEOTIDE SEQUENCE [LARGE SCALE GENOMIC DNA]</scope>
    <source>
        <strain evidence="3 4">KCTC 12570</strain>
    </source>
</reference>
<protein>
    <recommendedName>
        <fullName evidence="5">Alpha-L-fucosidase 2</fullName>
    </recommendedName>
</protein>
<accession>A0ABS4BTG0</accession>
<evidence type="ECO:0000313" key="4">
    <source>
        <dbReference type="Proteomes" id="UP000670776"/>
    </source>
</evidence>